<protein>
    <submittedName>
        <fullName evidence="2">Uncharacterized protein</fullName>
    </submittedName>
</protein>
<evidence type="ECO:0000313" key="3">
    <source>
        <dbReference type="Proteomes" id="UP000592181"/>
    </source>
</evidence>
<dbReference type="InterPro" id="IPR043755">
    <property type="entry name" value="DUF5701"/>
</dbReference>
<dbReference type="RefSeq" id="WP_179461870.1">
    <property type="nucleotide sequence ID" value="NZ_JACBZX010000001.1"/>
</dbReference>
<dbReference type="Pfam" id="PF18959">
    <property type="entry name" value="DUF5701"/>
    <property type="match status" value="1"/>
</dbReference>
<evidence type="ECO:0000313" key="2">
    <source>
        <dbReference type="EMBL" id="NYG36347.1"/>
    </source>
</evidence>
<reference evidence="2 3" key="1">
    <citation type="submission" date="2020-07" db="EMBL/GenBank/DDBJ databases">
        <title>Sequencing the genomes of 1000 actinobacteria strains.</title>
        <authorList>
            <person name="Klenk H.-P."/>
        </authorList>
    </citation>
    <scope>NUCLEOTIDE SEQUENCE [LARGE SCALE GENOMIC DNA]</scope>
    <source>
        <strain evidence="2 3">DSM 24723</strain>
    </source>
</reference>
<organism evidence="2 3">
    <name type="scientific">Janibacter alkaliphilus</name>
    <dbReference type="NCBI Taxonomy" id="1069963"/>
    <lineage>
        <taxon>Bacteria</taxon>
        <taxon>Bacillati</taxon>
        <taxon>Actinomycetota</taxon>
        <taxon>Actinomycetes</taxon>
        <taxon>Micrococcales</taxon>
        <taxon>Intrasporangiaceae</taxon>
        <taxon>Janibacter</taxon>
    </lineage>
</organism>
<gene>
    <name evidence="2" type="ORF">BJY28_000816</name>
</gene>
<evidence type="ECO:0000256" key="1">
    <source>
        <dbReference type="SAM" id="MobiDB-lite"/>
    </source>
</evidence>
<accession>A0A852X1K8</accession>
<dbReference type="Proteomes" id="UP000592181">
    <property type="component" value="Unassembled WGS sequence"/>
</dbReference>
<dbReference type="AlphaFoldDB" id="A0A852X1K8"/>
<keyword evidence="3" id="KW-1185">Reference proteome</keyword>
<feature type="region of interest" description="Disordered" evidence="1">
    <location>
        <begin position="155"/>
        <end position="182"/>
    </location>
</feature>
<proteinExistence type="predicted"/>
<dbReference type="EMBL" id="JACBZX010000001">
    <property type="protein sequence ID" value="NYG36347.1"/>
    <property type="molecule type" value="Genomic_DNA"/>
</dbReference>
<sequence length="208" mass="22565">MAFLVDQLDRLLDLGLADLAGVDEETLADRAEGEALAGSGTLVVHPSLIRPSTLATLLQRKGKPGYVVPDMSDLCDFTPIDGVEVPLTPFYVLDGIDRGDDLRDWSPDEALPEIASRGRTPLTISEGISWLLQRPEMLEPNHCFMTIASRKPKKTGALDKRTPGIWIGGGSPRDGKERDGAPKVGWCWSGNRHSWLGIASADGRRPLA</sequence>
<comment type="caution">
    <text evidence="2">The sequence shown here is derived from an EMBL/GenBank/DDBJ whole genome shotgun (WGS) entry which is preliminary data.</text>
</comment>
<name>A0A852X1K8_9MICO</name>